<feature type="non-terminal residue" evidence="1">
    <location>
        <position position="1"/>
    </location>
</feature>
<protein>
    <submittedName>
        <fullName evidence="1">Bifunctional aminodeoxychorismate synthase component I/aminotransferase</fullName>
    </submittedName>
</protein>
<dbReference type="InterPro" id="IPR043132">
    <property type="entry name" value="BCAT-like_C"/>
</dbReference>
<dbReference type="Gene3D" id="3.20.10.10">
    <property type="entry name" value="D-amino Acid Aminotransferase, subunit A, domain 2"/>
    <property type="match status" value="1"/>
</dbReference>
<reference evidence="1" key="1">
    <citation type="submission" date="2020-02" db="EMBL/GenBank/DDBJ databases">
        <authorList>
            <consortium name="NARMS: The National Antimicrobial Resistance Monitoring System"/>
        </authorList>
    </citation>
    <scope>NUCLEOTIDE SEQUENCE</scope>
    <source>
        <strain evidence="1">FSIS12028263</strain>
    </source>
</reference>
<dbReference type="GO" id="GO:0008483">
    <property type="term" value="F:transaminase activity"/>
    <property type="evidence" value="ECO:0007669"/>
    <property type="project" value="UniProtKB-KW"/>
</dbReference>
<proteinExistence type="predicted"/>
<dbReference type="AlphaFoldDB" id="A0A6C8DHR3"/>
<sequence>PLNSQSDSLYHKSSLRQIYDQKAFLWKENQCFDIAFFNEKNELCEGSRSNIIIKKDKVLYTPTLQSGLLNGIYRQFLLDLGLIKEKKLFKEDLLNADEIYCINSVRGLQKVSVK</sequence>
<keyword evidence="1" id="KW-0808">Transferase</keyword>
<dbReference type="Pfam" id="PF01063">
    <property type="entry name" value="Aminotran_4"/>
    <property type="match status" value="1"/>
</dbReference>
<dbReference type="InterPro" id="IPR001544">
    <property type="entry name" value="Aminotrans_IV"/>
</dbReference>
<name>A0A6C8DHR3_CAMCO</name>
<dbReference type="InterPro" id="IPR036038">
    <property type="entry name" value="Aminotransferase-like"/>
</dbReference>
<keyword evidence="1" id="KW-0032">Aminotransferase</keyword>
<dbReference type="EMBL" id="AANOGJ010000077">
    <property type="protein sequence ID" value="EDP7463989.1"/>
    <property type="molecule type" value="Genomic_DNA"/>
</dbReference>
<dbReference type="SUPFAM" id="SSF56752">
    <property type="entry name" value="D-aminoacid aminotransferase-like PLP-dependent enzymes"/>
    <property type="match status" value="1"/>
</dbReference>
<evidence type="ECO:0000313" key="1">
    <source>
        <dbReference type="EMBL" id="EDP7463989.1"/>
    </source>
</evidence>
<organism evidence="1">
    <name type="scientific">Campylobacter coli</name>
    <dbReference type="NCBI Taxonomy" id="195"/>
    <lineage>
        <taxon>Bacteria</taxon>
        <taxon>Pseudomonadati</taxon>
        <taxon>Campylobacterota</taxon>
        <taxon>Epsilonproteobacteria</taxon>
        <taxon>Campylobacterales</taxon>
        <taxon>Campylobacteraceae</taxon>
        <taxon>Campylobacter</taxon>
    </lineage>
</organism>
<comment type="caution">
    <text evidence="1">The sequence shown here is derived from an EMBL/GenBank/DDBJ whole genome shotgun (WGS) entry which is preliminary data.</text>
</comment>
<accession>A0A6C8DHR3</accession>
<gene>
    <name evidence="1" type="ORF">GZ724_001856</name>
</gene>